<sequence length="231" mass="25311">MTHDVRTPLSPRLGADDRHALRTRIHETLLMEIVDGTLPPGAALDEEHTAERLRVPRPGVREALLTLSFQRLVEYTGADTARVTDTDIGEARHIAAVLHGLYRTALLTAPWPMADDRLQALHNCAAAHAEAAAHGDGSEAATDEAALWETTVLTCANRPLYDAVTHLAPVWKRARRLHLSAPSGHETDWGPLLDACTAGDRPRALHHLDEHWARVDQRLGHAADRPEGTLS</sequence>
<feature type="domain" description="HTH gntR-type" evidence="4">
    <location>
        <begin position="19"/>
        <end position="86"/>
    </location>
</feature>
<dbReference type="InterPro" id="IPR036390">
    <property type="entry name" value="WH_DNA-bd_sf"/>
</dbReference>
<dbReference type="SUPFAM" id="SSF46785">
    <property type="entry name" value="Winged helix' DNA-binding domain"/>
    <property type="match status" value="1"/>
</dbReference>
<dbReference type="InterPro" id="IPR008920">
    <property type="entry name" value="TF_FadR/GntR_C"/>
</dbReference>
<protein>
    <submittedName>
        <fullName evidence="5">GntR family transcriptional regulator</fullName>
    </submittedName>
</protein>
<dbReference type="Gene3D" id="1.10.10.10">
    <property type="entry name" value="Winged helix-like DNA-binding domain superfamily/Winged helix DNA-binding domain"/>
    <property type="match status" value="1"/>
</dbReference>
<dbReference type="PANTHER" id="PTHR43537:SF49">
    <property type="entry name" value="TRANSCRIPTIONAL REGULATORY PROTEIN"/>
    <property type="match status" value="1"/>
</dbReference>
<evidence type="ECO:0000313" key="6">
    <source>
        <dbReference type="Proteomes" id="UP001604267"/>
    </source>
</evidence>
<dbReference type="Gene3D" id="1.20.120.530">
    <property type="entry name" value="GntR ligand-binding domain-like"/>
    <property type="match status" value="1"/>
</dbReference>
<keyword evidence="2" id="KW-0238">DNA-binding</keyword>
<dbReference type="InterPro" id="IPR000524">
    <property type="entry name" value="Tscrpt_reg_HTH_GntR"/>
</dbReference>
<comment type="caution">
    <text evidence="5">The sequence shown here is derived from an EMBL/GenBank/DDBJ whole genome shotgun (WGS) entry which is preliminary data.</text>
</comment>
<evidence type="ECO:0000256" key="3">
    <source>
        <dbReference type="ARBA" id="ARBA00023163"/>
    </source>
</evidence>
<evidence type="ECO:0000256" key="1">
    <source>
        <dbReference type="ARBA" id="ARBA00023015"/>
    </source>
</evidence>
<keyword evidence="3" id="KW-0804">Transcription</keyword>
<reference evidence="5 6" key="1">
    <citation type="submission" date="2024-10" db="EMBL/GenBank/DDBJ databases">
        <title>The Natural Products Discovery Center: Release of the First 8490 Sequenced Strains for Exploring Actinobacteria Biosynthetic Diversity.</title>
        <authorList>
            <person name="Kalkreuter E."/>
            <person name="Kautsar S.A."/>
            <person name="Yang D."/>
            <person name="Bader C.D."/>
            <person name="Teijaro C.N."/>
            <person name="Fluegel L."/>
            <person name="Davis C.M."/>
            <person name="Simpson J.R."/>
            <person name="Lauterbach L."/>
            <person name="Steele A.D."/>
            <person name="Gui C."/>
            <person name="Meng S."/>
            <person name="Li G."/>
            <person name="Viehrig K."/>
            <person name="Ye F."/>
            <person name="Su P."/>
            <person name="Kiefer A.F."/>
            <person name="Nichols A."/>
            <person name="Cepeda A.J."/>
            <person name="Yan W."/>
            <person name="Fan B."/>
            <person name="Jiang Y."/>
            <person name="Adhikari A."/>
            <person name="Zheng C.-J."/>
            <person name="Schuster L."/>
            <person name="Cowan T.M."/>
            <person name="Smanski M.J."/>
            <person name="Chevrette M.G."/>
            <person name="De Carvalho L.P.S."/>
            <person name="Shen B."/>
        </authorList>
    </citation>
    <scope>NUCLEOTIDE SEQUENCE [LARGE SCALE GENOMIC DNA]</scope>
    <source>
        <strain evidence="5 6">NPDC048320</strain>
    </source>
</reference>
<dbReference type="SUPFAM" id="SSF48008">
    <property type="entry name" value="GntR ligand-binding domain-like"/>
    <property type="match status" value="1"/>
</dbReference>
<keyword evidence="1" id="KW-0805">Transcription regulation</keyword>
<dbReference type="EMBL" id="JBICYV010000013">
    <property type="protein sequence ID" value="MFG3013882.1"/>
    <property type="molecule type" value="Genomic_DNA"/>
</dbReference>
<evidence type="ECO:0000313" key="5">
    <source>
        <dbReference type="EMBL" id="MFG3013882.1"/>
    </source>
</evidence>
<dbReference type="PROSITE" id="PS50949">
    <property type="entry name" value="HTH_GNTR"/>
    <property type="match status" value="1"/>
</dbReference>
<evidence type="ECO:0000259" key="4">
    <source>
        <dbReference type="PROSITE" id="PS50949"/>
    </source>
</evidence>
<keyword evidence="6" id="KW-1185">Reference proteome</keyword>
<dbReference type="InterPro" id="IPR036388">
    <property type="entry name" value="WH-like_DNA-bd_sf"/>
</dbReference>
<name>A0ABW7B9M1_9ACTN</name>
<evidence type="ECO:0000256" key="2">
    <source>
        <dbReference type="ARBA" id="ARBA00023125"/>
    </source>
</evidence>
<dbReference type="RefSeq" id="WP_392819905.1">
    <property type="nucleotide sequence ID" value="NZ_JBICYV010000013.1"/>
</dbReference>
<dbReference type="Proteomes" id="UP001604267">
    <property type="component" value="Unassembled WGS sequence"/>
</dbReference>
<accession>A0ABW7B9M1</accession>
<dbReference type="PANTHER" id="PTHR43537">
    <property type="entry name" value="TRANSCRIPTIONAL REGULATOR, GNTR FAMILY"/>
    <property type="match status" value="1"/>
</dbReference>
<dbReference type="Pfam" id="PF00392">
    <property type="entry name" value="GntR"/>
    <property type="match status" value="1"/>
</dbReference>
<proteinExistence type="predicted"/>
<gene>
    <name evidence="5" type="ORF">ACGFZB_26315</name>
</gene>
<organism evidence="5 6">
    <name type="scientific">Streptomyces cinerochromogenes</name>
    <dbReference type="NCBI Taxonomy" id="66422"/>
    <lineage>
        <taxon>Bacteria</taxon>
        <taxon>Bacillati</taxon>
        <taxon>Actinomycetota</taxon>
        <taxon>Actinomycetes</taxon>
        <taxon>Kitasatosporales</taxon>
        <taxon>Streptomycetaceae</taxon>
        <taxon>Streptomyces</taxon>
    </lineage>
</organism>